<keyword evidence="3" id="KW-1185">Reference proteome</keyword>
<comment type="caution">
    <text evidence="2">The sequence shown here is derived from an EMBL/GenBank/DDBJ whole genome shotgun (WGS) entry which is preliminary data.</text>
</comment>
<gene>
    <name evidence="2" type="ORF">ACFPP7_02770</name>
</gene>
<evidence type="ECO:0000256" key="1">
    <source>
        <dbReference type="SAM" id="MobiDB-lite"/>
    </source>
</evidence>
<dbReference type="EMBL" id="JBHSMX010000004">
    <property type="protein sequence ID" value="MFC5519844.1"/>
    <property type="molecule type" value="Genomic_DNA"/>
</dbReference>
<name>A0ABW0Q6D3_9BURK</name>
<evidence type="ECO:0000313" key="2">
    <source>
        <dbReference type="EMBL" id="MFC5519844.1"/>
    </source>
</evidence>
<accession>A0ABW0Q6D3</accession>
<dbReference type="Proteomes" id="UP001596084">
    <property type="component" value="Unassembled WGS sequence"/>
</dbReference>
<reference evidence="3" key="1">
    <citation type="journal article" date="2019" name="Int. J. Syst. Evol. Microbiol.">
        <title>The Global Catalogue of Microorganisms (GCM) 10K type strain sequencing project: providing services to taxonomists for standard genome sequencing and annotation.</title>
        <authorList>
            <consortium name="The Broad Institute Genomics Platform"/>
            <consortium name="The Broad Institute Genome Sequencing Center for Infectious Disease"/>
            <person name="Wu L."/>
            <person name="Ma J."/>
        </authorList>
    </citation>
    <scope>NUCLEOTIDE SEQUENCE [LARGE SCALE GENOMIC DNA]</scope>
    <source>
        <strain evidence="3">CGMCC 4.7277</strain>
    </source>
</reference>
<feature type="region of interest" description="Disordered" evidence="1">
    <location>
        <begin position="403"/>
        <end position="423"/>
    </location>
</feature>
<proteinExistence type="predicted"/>
<organism evidence="2 3">
    <name type="scientific">Polaromonas jejuensis</name>
    <dbReference type="NCBI Taxonomy" id="457502"/>
    <lineage>
        <taxon>Bacteria</taxon>
        <taxon>Pseudomonadati</taxon>
        <taxon>Pseudomonadota</taxon>
        <taxon>Betaproteobacteria</taxon>
        <taxon>Burkholderiales</taxon>
        <taxon>Comamonadaceae</taxon>
        <taxon>Polaromonas</taxon>
    </lineage>
</organism>
<feature type="region of interest" description="Disordered" evidence="1">
    <location>
        <begin position="519"/>
        <end position="538"/>
    </location>
</feature>
<sequence>MAIKHVKSLVFSAFVLSGGAALGMDAPGPLAAEGTDKSPVEGAQLNVVKSISNAFNLLGNLLSGSTGELRARVDNGELERAQAYYQSKRDELDKSSDAQPVIKKLADALNRRSSPQQTMLVSQLQDANPMSGQDRWPELTQLIERSMQHISENATDPLLSRPEFQSAEFKTLKTALDKAVADLAEAAPRQFAAYDLTVQPDFFAAYPPVLAASDHERLIASRASAMAETMSLSGTANAAIILKNYLGKVADKTVRQQLTQGWINAYARERNWKDITLAKKLEAGGRLNAEVPDANVRVAVAVLPVFGAETLPARRELAHARAKALAQRLDAELLPASEYAQPLQQLGEARTRYDLIVLADIGRLSGLEGIVSTTQQAGRYLLRKEAKPNPEREKLSQELAEAQSRLSRAEADQRQAEQQAKAAARQSQGLAALGLISASTSIFSTGNRREEVDRLRRALDKTPAVIVTPIYETYQRQAVTRRVMAIAPVSLYMIDTSRNTVQRVTQPAVESAEYVSLEKTHPSDPDAQQMTPEKKQAQRDALIERALTTLPDSLPPLDKLIAQSQGSAVPLDRLAQLMAEEQTRFRHDVDGQKAALPSNTSR</sequence>
<dbReference type="RefSeq" id="WP_157090446.1">
    <property type="nucleotide sequence ID" value="NZ_JBHSMX010000004.1"/>
</dbReference>
<evidence type="ECO:0000313" key="3">
    <source>
        <dbReference type="Proteomes" id="UP001596084"/>
    </source>
</evidence>
<protein>
    <submittedName>
        <fullName evidence="2">Uncharacterized protein</fullName>
    </submittedName>
</protein>